<organism evidence="1 2">
    <name type="scientific">Algoriphagus halophilus</name>
    <dbReference type="NCBI Taxonomy" id="226505"/>
    <lineage>
        <taxon>Bacteria</taxon>
        <taxon>Pseudomonadati</taxon>
        <taxon>Bacteroidota</taxon>
        <taxon>Cytophagia</taxon>
        <taxon>Cytophagales</taxon>
        <taxon>Cyclobacteriaceae</taxon>
        <taxon>Algoriphagus</taxon>
    </lineage>
</organism>
<feature type="non-terminal residue" evidence="1">
    <location>
        <position position="67"/>
    </location>
</feature>
<dbReference type="OrthoDB" id="1320396at2"/>
<evidence type="ECO:0008006" key="3">
    <source>
        <dbReference type="Google" id="ProtNLM"/>
    </source>
</evidence>
<dbReference type="STRING" id="226505.SAMN05444394_4207"/>
<dbReference type="EMBL" id="FSRC01000007">
    <property type="protein sequence ID" value="SIO26378.1"/>
    <property type="molecule type" value="Genomic_DNA"/>
</dbReference>
<proteinExistence type="predicted"/>
<reference evidence="2" key="1">
    <citation type="submission" date="2016-11" db="EMBL/GenBank/DDBJ databases">
        <authorList>
            <person name="Varghese N."/>
            <person name="Submissions S."/>
        </authorList>
    </citation>
    <scope>NUCLEOTIDE SEQUENCE [LARGE SCALE GENOMIC DNA]</scope>
    <source>
        <strain evidence="2">DSM 15292</strain>
    </source>
</reference>
<evidence type="ECO:0000313" key="1">
    <source>
        <dbReference type="EMBL" id="SIO26378.1"/>
    </source>
</evidence>
<dbReference type="Proteomes" id="UP000185221">
    <property type="component" value="Unassembled WGS sequence"/>
</dbReference>
<dbReference type="RefSeq" id="WP_143186104.1">
    <property type="nucleotide sequence ID" value="NZ_FSRC01000007.1"/>
</dbReference>
<evidence type="ECO:0000313" key="2">
    <source>
        <dbReference type="Proteomes" id="UP000185221"/>
    </source>
</evidence>
<protein>
    <recommendedName>
        <fullName evidence="3">Type IX secretion system membrane protein PorP/SprF</fullName>
    </recommendedName>
</protein>
<gene>
    <name evidence="1" type="ORF">SAMN05444394_4207</name>
</gene>
<dbReference type="AlphaFoldDB" id="A0A1N6I2W6"/>
<keyword evidence="2" id="KW-1185">Reference proteome</keyword>
<sequence>MRTTFRIIVMSVLLFSVSGITKGQQLPQFSQYIFNGLHINPGYAGYKGEPYIQSTYRSQWVNFPGAP</sequence>
<name>A0A1N6I2W6_9BACT</name>
<dbReference type="InterPro" id="IPR019861">
    <property type="entry name" value="PorP/SprF_Bacteroidetes"/>
</dbReference>
<dbReference type="Pfam" id="PF11751">
    <property type="entry name" value="PorP_SprF"/>
    <property type="match status" value="1"/>
</dbReference>
<accession>A0A1N6I2W6</accession>